<feature type="coiled-coil region" evidence="1">
    <location>
        <begin position="175"/>
        <end position="262"/>
    </location>
</feature>
<dbReference type="InterPro" id="IPR011055">
    <property type="entry name" value="Dup_hybrid_motif"/>
</dbReference>
<keyword evidence="4" id="KW-1185">Reference proteome</keyword>
<dbReference type="GO" id="GO:0004222">
    <property type="term" value="F:metalloendopeptidase activity"/>
    <property type="evidence" value="ECO:0007669"/>
    <property type="project" value="TreeGrafter"/>
</dbReference>
<dbReference type="Pfam" id="PF01551">
    <property type="entry name" value="Peptidase_M23"/>
    <property type="match status" value="1"/>
</dbReference>
<protein>
    <submittedName>
        <fullName evidence="3">Peptidase M23</fullName>
    </submittedName>
</protein>
<name>A0A2A8D349_9BACT</name>
<dbReference type="PANTHER" id="PTHR21666:SF270">
    <property type="entry name" value="MUREIN HYDROLASE ACTIVATOR ENVC"/>
    <property type="match status" value="1"/>
</dbReference>
<proteinExistence type="predicted"/>
<gene>
    <name evidence="3" type="ORF">CRI94_00345</name>
</gene>
<keyword evidence="1" id="KW-0175">Coiled coil</keyword>
<dbReference type="OrthoDB" id="9815884at2"/>
<evidence type="ECO:0000313" key="3">
    <source>
        <dbReference type="EMBL" id="PEN15376.1"/>
    </source>
</evidence>
<feature type="coiled-coil region" evidence="1">
    <location>
        <begin position="35"/>
        <end position="132"/>
    </location>
</feature>
<comment type="caution">
    <text evidence="3">The sequence shown here is derived from an EMBL/GenBank/DDBJ whole genome shotgun (WGS) entry which is preliminary data.</text>
</comment>
<dbReference type="Proteomes" id="UP000220102">
    <property type="component" value="Unassembled WGS sequence"/>
</dbReference>
<organism evidence="3 4">
    <name type="scientific">Longibacter salinarum</name>
    <dbReference type="NCBI Taxonomy" id="1850348"/>
    <lineage>
        <taxon>Bacteria</taxon>
        <taxon>Pseudomonadati</taxon>
        <taxon>Rhodothermota</taxon>
        <taxon>Rhodothermia</taxon>
        <taxon>Rhodothermales</taxon>
        <taxon>Salisaetaceae</taxon>
        <taxon>Longibacter</taxon>
    </lineage>
</organism>
<evidence type="ECO:0000256" key="1">
    <source>
        <dbReference type="SAM" id="Coils"/>
    </source>
</evidence>
<dbReference type="EMBL" id="PDEQ01000001">
    <property type="protein sequence ID" value="PEN15376.1"/>
    <property type="molecule type" value="Genomic_DNA"/>
</dbReference>
<dbReference type="InterPro" id="IPR016047">
    <property type="entry name" value="M23ase_b-sheet_dom"/>
</dbReference>
<accession>A0A2A8D349</accession>
<dbReference type="CDD" id="cd12797">
    <property type="entry name" value="M23_peptidase"/>
    <property type="match status" value="1"/>
</dbReference>
<reference evidence="3 4" key="1">
    <citation type="submission" date="2017-10" db="EMBL/GenBank/DDBJ databases">
        <title>Draft genome of Longibacter Salinarum.</title>
        <authorList>
            <person name="Goh K.M."/>
            <person name="Shamsir M.S."/>
            <person name="Lim S.W."/>
        </authorList>
    </citation>
    <scope>NUCLEOTIDE SEQUENCE [LARGE SCALE GENOMIC DNA]</scope>
    <source>
        <strain evidence="3 4">KCTC 52045</strain>
    </source>
</reference>
<dbReference type="AlphaFoldDB" id="A0A2A8D349"/>
<feature type="domain" description="M23ase beta-sheet core" evidence="2">
    <location>
        <begin position="317"/>
        <end position="412"/>
    </location>
</feature>
<dbReference type="Gene3D" id="6.10.250.3150">
    <property type="match status" value="1"/>
</dbReference>
<sequence length="419" mass="47889">MSHRPVRLRSFGTRAIMRYAVTALVLLCVVGRANGQNIADERKNTQQRLEALKGQIESDEKRLQETTREEQATVDRLEQIRREIALREELVSTYEQRMGQLRQERSDLRDTLDVLEGQLDELRNEYRAHAVHAYKYGRLHDVALILASKSVSQMLVRVRYLRRFAEQRRAQQSAIQSAAQQFNERQRELDASQRKTERLLAEARQERQNLSQLQKDRRQVVAELRNQRSELREEIDRKERAARELEQQIRELVARAEARERRDRVSGATSAPARAADYARLSATFQQNRGSLPWPTDGAVTEGFGNRVDPVHGTETYHPGILIATNPEESVRAVFEGVVTGIDFVPGYGTYLVIRHGDYLSVYSNFSTLFVAQGDRVDTGEVIGRSGTSNEPRGAGLFFAVFDKKKNQSVDPVGWLGNR</sequence>
<dbReference type="InterPro" id="IPR050570">
    <property type="entry name" value="Cell_wall_metabolism_enzyme"/>
</dbReference>
<dbReference type="Gene3D" id="2.70.70.10">
    <property type="entry name" value="Glucose Permease (Domain IIA)"/>
    <property type="match status" value="1"/>
</dbReference>
<dbReference type="PANTHER" id="PTHR21666">
    <property type="entry name" value="PEPTIDASE-RELATED"/>
    <property type="match status" value="1"/>
</dbReference>
<evidence type="ECO:0000313" key="4">
    <source>
        <dbReference type="Proteomes" id="UP000220102"/>
    </source>
</evidence>
<dbReference type="SUPFAM" id="SSF51261">
    <property type="entry name" value="Duplicated hybrid motif"/>
    <property type="match status" value="1"/>
</dbReference>
<evidence type="ECO:0000259" key="2">
    <source>
        <dbReference type="Pfam" id="PF01551"/>
    </source>
</evidence>